<dbReference type="EMBL" id="JAZDUA010000056">
    <property type="protein sequence ID" value="KAK7870524.1"/>
    <property type="molecule type" value="Genomic_DNA"/>
</dbReference>
<dbReference type="CDD" id="cd07061">
    <property type="entry name" value="HP_HAP_like"/>
    <property type="match status" value="1"/>
</dbReference>
<gene>
    <name evidence="7" type="ORF">R5R35_002925</name>
</gene>
<dbReference type="SUPFAM" id="SSF53254">
    <property type="entry name" value="Phosphoglycerate mutase-like"/>
    <property type="match status" value="1"/>
</dbReference>
<feature type="transmembrane region" description="Helical" evidence="6">
    <location>
        <begin position="16"/>
        <end position="37"/>
    </location>
</feature>
<reference evidence="7 8" key="1">
    <citation type="submission" date="2024-03" db="EMBL/GenBank/DDBJ databases">
        <title>The genome assembly and annotation of the cricket Gryllus longicercus Weissman &amp; Gray.</title>
        <authorList>
            <person name="Szrajer S."/>
            <person name="Gray D."/>
            <person name="Ylla G."/>
        </authorList>
    </citation>
    <scope>NUCLEOTIDE SEQUENCE [LARGE SCALE GENOMIC DNA]</scope>
    <source>
        <strain evidence="7">DAG 2021-001</strain>
        <tissue evidence="7">Whole body minus gut</tissue>
    </source>
</reference>
<dbReference type="Proteomes" id="UP001378592">
    <property type="component" value="Unassembled WGS sequence"/>
</dbReference>
<dbReference type="GO" id="GO:0050650">
    <property type="term" value="P:chondroitin sulfate proteoglycan biosynthetic process"/>
    <property type="evidence" value="ECO:0007669"/>
    <property type="project" value="TreeGrafter"/>
</dbReference>
<dbReference type="InterPro" id="IPR000560">
    <property type="entry name" value="His_Pase_clade-2"/>
</dbReference>
<evidence type="ECO:0000313" key="7">
    <source>
        <dbReference type="EMBL" id="KAK7870524.1"/>
    </source>
</evidence>
<comment type="caution">
    <text evidence="7">The sequence shown here is derived from an EMBL/GenBank/DDBJ whole genome shotgun (WGS) entry which is preliminary data.</text>
</comment>
<keyword evidence="6" id="KW-0472">Membrane</keyword>
<name>A0AAN9ZDJ1_9ORTH</name>
<dbReference type="GO" id="GO:0016791">
    <property type="term" value="F:phosphatase activity"/>
    <property type="evidence" value="ECO:0007669"/>
    <property type="project" value="TreeGrafter"/>
</dbReference>
<dbReference type="AlphaFoldDB" id="A0AAN9ZDJ1"/>
<keyword evidence="2" id="KW-0378">Hydrolase</keyword>
<dbReference type="Pfam" id="PF00328">
    <property type="entry name" value="His_Phos_2"/>
    <property type="match status" value="1"/>
</dbReference>
<evidence type="ECO:0000256" key="2">
    <source>
        <dbReference type="ARBA" id="ARBA00022801"/>
    </source>
</evidence>
<keyword evidence="6" id="KW-0812">Transmembrane</keyword>
<comment type="catalytic activity">
    <reaction evidence="3">
        <text>3-O-[beta-D-GlcA-(1-&gt;3)-beta-D-Gal-(1-&gt;3)-beta-D-Gal-(1-&gt;4)-beta-D-2-O-P-Xyl]-L-seryl-[protein] + H2O = 3-O-(beta-D-GlcA-(1-&gt;3)-beta-D-Gal-(1-&gt;3)-beta-D-Gal-(1-&gt;4)-beta-D-Xyl)-L-seryl-[protein] + phosphate</text>
        <dbReference type="Rhea" id="RHEA:56512"/>
        <dbReference type="Rhea" id="RHEA-COMP:12573"/>
        <dbReference type="Rhea" id="RHEA-COMP:14559"/>
        <dbReference type="ChEBI" id="CHEBI:15377"/>
        <dbReference type="ChEBI" id="CHEBI:43474"/>
        <dbReference type="ChEBI" id="CHEBI:132093"/>
        <dbReference type="ChEBI" id="CHEBI:140495"/>
    </reaction>
</comment>
<sequence length="546" mass="61116">MLTALTMKLSSQHRALYCYLILSVWIFLLVAGMYKYIGNEDGTSTLKHTGNEMPNRNFPKNLKPDIKMRRIFKLCNPPEEISLGSEGQIHGNYSLEGVLIFVRHGDRGPLSHVRNISNVNCAGDLVNAETLDSDISFRSYEFFLQNLTSPGKTSSFLPQFLGPFHGFPLLPPTSGECQLGQMTPVGVVQLLKTGHILRLAYGDRLGIGNGSLGTDDMTVYSTRYRRTFQSAVAFLYAFLSAEDFQKVVLKESQSLAFCFNECACPAADKFRHKFSSESNEHFHSHPAVVKLVETAASVVFEMPDKALVSDPHALGDALLLYVCHNAQLPCIDVGTTEKLPPESCVRMEQVTGLFAYTEWEARQYAKSINLKRSCLLRAYGLVRDIVSHMLRMISEKKPKFVFYSGHDKTLQYLTTALGVISDTTVAPHYASRLVIEVYKSKEQNITSKKANSGTVARDYFFRLVFNGRDLTNHIHFCKGSNNLTTVQAKTSEGSENLHNSSMTPHGPRRQSSAYLCPIECIVRFLHDDYFSSFNATNFKDVCSVHS</sequence>
<evidence type="ECO:0000256" key="3">
    <source>
        <dbReference type="ARBA" id="ARBA00036311"/>
    </source>
</evidence>
<protein>
    <recommendedName>
        <fullName evidence="4">2-phosphoxylose phosphatase 1</fullName>
    </recommendedName>
    <alternativeName>
        <fullName evidence="5">Acid phosphatase-like protein 2</fullName>
    </alternativeName>
</protein>
<dbReference type="PANTHER" id="PTHR11567">
    <property type="entry name" value="ACID PHOSPHATASE-RELATED"/>
    <property type="match status" value="1"/>
</dbReference>
<keyword evidence="8" id="KW-1185">Reference proteome</keyword>
<dbReference type="GO" id="GO:0005794">
    <property type="term" value="C:Golgi apparatus"/>
    <property type="evidence" value="ECO:0007669"/>
    <property type="project" value="TreeGrafter"/>
</dbReference>
<evidence type="ECO:0000256" key="5">
    <source>
        <dbReference type="ARBA" id="ARBA00041499"/>
    </source>
</evidence>
<comment type="similarity">
    <text evidence="1">Belongs to the histidine acid phosphatase family.</text>
</comment>
<accession>A0AAN9ZDJ1</accession>
<proteinExistence type="inferred from homology"/>
<dbReference type="GO" id="GO:0006024">
    <property type="term" value="P:glycosaminoglycan biosynthetic process"/>
    <property type="evidence" value="ECO:0007669"/>
    <property type="project" value="TreeGrafter"/>
</dbReference>
<dbReference type="Gene3D" id="3.40.50.1240">
    <property type="entry name" value="Phosphoglycerate mutase-like"/>
    <property type="match status" value="1"/>
</dbReference>
<evidence type="ECO:0000313" key="8">
    <source>
        <dbReference type="Proteomes" id="UP001378592"/>
    </source>
</evidence>
<keyword evidence="6" id="KW-1133">Transmembrane helix</keyword>
<dbReference type="InterPro" id="IPR050645">
    <property type="entry name" value="Histidine_acid_phosphatase"/>
</dbReference>
<organism evidence="7 8">
    <name type="scientific">Gryllus longicercus</name>
    <dbReference type="NCBI Taxonomy" id="2509291"/>
    <lineage>
        <taxon>Eukaryota</taxon>
        <taxon>Metazoa</taxon>
        <taxon>Ecdysozoa</taxon>
        <taxon>Arthropoda</taxon>
        <taxon>Hexapoda</taxon>
        <taxon>Insecta</taxon>
        <taxon>Pterygota</taxon>
        <taxon>Neoptera</taxon>
        <taxon>Polyneoptera</taxon>
        <taxon>Orthoptera</taxon>
        <taxon>Ensifera</taxon>
        <taxon>Gryllidea</taxon>
        <taxon>Grylloidea</taxon>
        <taxon>Gryllidae</taxon>
        <taxon>Gryllinae</taxon>
        <taxon>Gryllus</taxon>
    </lineage>
</organism>
<evidence type="ECO:0000256" key="1">
    <source>
        <dbReference type="ARBA" id="ARBA00005375"/>
    </source>
</evidence>
<dbReference type="InterPro" id="IPR029033">
    <property type="entry name" value="His_PPase_superfam"/>
</dbReference>
<evidence type="ECO:0000256" key="6">
    <source>
        <dbReference type="SAM" id="Phobius"/>
    </source>
</evidence>
<evidence type="ECO:0000256" key="4">
    <source>
        <dbReference type="ARBA" id="ARBA00040357"/>
    </source>
</evidence>
<dbReference type="PANTHER" id="PTHR11567:SF110">
    <property type="entry name" value="2-PHOSPHOXYLOSE PHOSPHATASE 1"/>
    <property type="match status" value="1"/>
</dbReference>